<protein>
    <recommendedName>
        <fullName evidence="11 12">ATP synthase subunit a</fullName>
    </recommendedName>
    <alternativeName>
        <fullName evidence="11">ATP synthase F0 sector subunit a</fullName>
    </alternativeName>
    <alternativeName>
        <fullName evidence="11">F-ATPase subunit 6</fullName>
    </alternativeName>
</protein>
<evidence type="ECO:0000256" key="3">
    <source>
        <dbReference type="ARBA" id="ARBA00022448"/>
    </source>
</evidence>
<gene>
    <name evidence="11" type="primary">atpB</name>
    <name evidence="13" type="ORF">PPSIR1_30726</name>
</gene>
<dbReference type="PANTHER" id="PTHR42823">
    <property type="entry name" value="ATP SYNTHASE SUBUNIT A, CHLOROPLASTIC"/>
    <property type="match status" value="1"/>
</dbReference>
<organism evidence="13 14">
    <name type="scientific">Plesiocystis pacifica SIR-1</name>
    <dbReference type="NCBI Taxonomy" id="391625"/>
    <lineage>
        <taxon>Bacteria</taxon>
        <taxon>Pseudomonadati</taxon>
        <taxon>Myxococcota</taxon>
        <taxon>Polyangia</taxon>
        <taxon>Nannocystales</taxon>
        <taxon>Nannocystaceae</taxon>
        <taxon>Plesiocystis</taxon>
    </lineage>
</organism>
<keyword evidence="3 11" id="KW-0813">Transport</keyword>
<dbReference type="PROSITE" id="PS00449">
    <property type="entry name" value="ATPASE_A"/>
    <property type="match status" value="1"/>
</dbReference>
<dbReference type="PRINTS" id="PR00123">
    <property type="entry name" value="ATPASEA"/>
</dbReference>
<evidence type="ECO:0000313" key="14">
    <source>
        <dbReference type="Proteomes" id="UP000005801"/>
    </source>
</evidence>
<dbReference type="AlphaFoldDB" id="A6GAF8"/>
<dbReference type="SUPFAM" id="SSF81336">
    <property type="entry name" value="F1F0 ATP synthase subunit A"/>
    <property type="match status" value="1"/>
</dbReference>
<comment type="function">
    <text evidence="11 12">Key component of the proton channel; it plays a direct role in the translocation of protons across the membrane.</text>
</comment>
<sequence>MGEHDTFYTLLMPEFWARLTRTAAETPVIGERHWKALMFQETHYTLTHVVAALLAAVFIIIAASIYRNSLQDESEGVVPPSSWNLAAMTGNFVNATFNLTADVMGEDNAKKWLPFIGTFALFIFCCNIQGLIPGLLPATDTLKTNLALALLVFLVYNVVAIKEQGLVGYVQHLCGPKFSVFGLPEFRWLFPLMLPIELASHIARPISLSLRLMGNMVADHKVVGAMLMLVPLALPIPFLLLGTLVCIVQTLVFTLLTVIYLALALEHDEEHH</sequence>
<accession>A6GAF8</accession>
<evidence type="ECO:0000256" key="4">
    <source>
        <dbReference type="ARBA" id="ARBA00022547"/>
    </source>
</evidence>
<dbReference type="eggNOG" id="COG0356">
    <property type="taxonomic scope" value="Bacteria"/>
</dbReference>
<keyword evidence="14" id="KW-1185">Reference proteome</keyword>
<feature type="transmembrane region" description="Helical" evidence="11">
    <location>
        <begin position="222"/>
        <end position="241"/>
    </location>
</feature>
<evidence type="ECO:0000256" key="12">
    <source>
        <dbReference type="RuleBase" id="RU000483"/>
    </source>
</evidence>
<dbReference type="RefSeq" id="WP_006973700.1">
    <property type="nucleotide sequence ID" value="NZ_ABCS01000051.1"/>
</dbReference>
<comment type="caution">
    <text evidence="13">The sequence shown here is derived from an EMBL/GenBank/DDBJ whole genome shotgun (WGS) entry which is preliminary data.</text>
</comment>
<dbReference type="GO" id="GO:0046933">
    <property type="term" value="F:proton-transporting ATP synthase activity, rotational mechanism"/>
    <property type="evidence" value="ECO:0007669"/>
    <property type="project" value="UniProtKB-UniRule"/>
</dbReference>
<comment type="subcellular location">
    <subcellularLocation>
        <location evidence="11 12">Cell membrane</location>
        <topology evidence="11 12">Multi-pass membrane protein</topology>
    </subcellularLocation>
    <subcellularLocation>
        <location evidence="1">Membrane</location>
        <topology evidence="1">Multi-pass membrane protein</topology>
    </subcellularLocation>
</comment>
<dbReference type="GO" id="GO:0045259">
    <property type="term" value="C:proton-transporting ATP synthase complex"/>
    <property type="evidence" value="ECO:0007669"/>
    <property type="project" value="UniProtKB-KW"/>
</dbReference>
<dbReference type="CDD" id="cd00310">
    <property type="entry name" value="ATP-synt_Fo_a_6"/>
    <property type="match status" value="1"/>
</dbReference>
<evidence type="ECO:0000256" key="5">
    <source>
        <dbReference type="ARBA" id="ARBA00022692"/>
    </source>
</evidence>
<evidence type="ECO:0000256" key="7">
    <source>
        <dbReference type="ARBA" id="ARBA00022989"/>
    </source>
</evidence>
<keyword evidence="4 11" id="KW-0138">CF(0)</keyword>
<evidence type="ECO:0000256" key="2">
    <source>
        <dbReference type="ARBA" id="ARBA00006810"/>
    </source>
</evidence>
<evidence type="ECO:0000256" key="11">
    <source>
        <dbReference type="HAMAP-Rule" id="MF_01393"/>
    </source>
</evidence>
<name>A6GAF8_9BACT</name>
<dbReference type="HAMAP" id="MF_01393">
    <property type="entry name" value="ATP_synth_a_bact"/>
    <property type="match status" value="1"/>
</dbReference>
<feature type="transmembrane region" description="Helical" evidence="11">
    <location>
        <begin position="247"/>
        <end position="265"/>
    </location>
</feature>
<keyword evidence="11" id="KW-1003">Cell membrane</keyword>
<evidence type="ECO:0000256" key="8">
    <source>
        <dbReference type="ARBA" id="ARBA00023065"/>
    </source>
</evidence>
<dbReference type="EMBL" id="ABCS01000051">
    <property type="protein sequence ID" value="EDM77146.1"/>
    <property type="molecule type" value="Genomic_DNA"/>
</dbReference>
<evidence type="ECO:0000256" key="6">
    <source>
        <dbReference type="ARBA" id="ARBA00022781"/>
    </source>
</evidence>
<dbReference type="OrthoDB" id="9789241at2"/>
<evidence type="ECO:0000256" key="9">
    <source>
        <dbReference type="ARBA" id="ARBA00023136"/>
    </source>
</evidence>
<feature type="transmembrane region" description="Helical" evidence="11">
    <location>
        <begin position="144"/>
        <end position="161"/>
    </location>
</feature>
<reference evidence="13 14" key="1">
    <citation type="submission" date="2007-06" db="EMBL/GenBank/DDBJ databases">
        <authorList>
            <person name="Shimkets L."/>
            <person name="Ferriera S."/>
            <person name="Johnson J."/>
            <person name="Kravitz S."/>
            <person name="Beeson K."/>
            <person name="Sutton G."/>
            <person name="Rogers Y.-H."/>
            <person name="Friedman R."/>
            <person name="Frazier M."/>
            <person name="Venter J.C."/>
        </authorList>
    </citation>
    <scope>NUCLEOTIDE SEQUENCE [LARGE SCALE GENOMIC DNA]</scope>
    <source>
        <strain evidence="13 14">SIR-1</strain>
    </source>
</reference>
<dbReference type="GO" id="GO:0005886">
    <property type="term" value="C:plasma membrane"/>
    <property type="evidence" value="ECO:0007669"/>
    <property type="project" value="UniProtKB-SubCell"/>
</dbReference>
<keyword evidence="6 11" id="KW-0375">Hydrogen ion transport</keyword>
<dbReference type="InterPro" id="IPR000568">
    <property type="entry name" value="ATP_synth_F0_asu"/>
</dbReference>
<dbReference type="PANTHER" id="PTHR42823:SF3">
    <property type="entry name" value="ATP SYNTHASE SUBUNIT A, CHLOROPLASTIC"/>
    <property type="match status" value="1"/>
</dbReference>
<dbReference type="Pfam" id="PF00119">
    <property type="entry name" value="ATP-synt_A"/>
    <property type="match status" value="1"/>
</dbReference>
<feature type="transmembrane region" description="Helical" evidence="11">
    <location>
        <begin position="44"/>
        <end position="66"/>
    </location>
</feature>
<keyword evidence="9 11" id="KW-0472">Membrane</keyword>
<comment type="similarity">
    <text evidence="2 11 12">Belongs to the ATPase A chain family.</text>
</comment>
<evidence type="ECO:0000256" key="10">
    <source>
        <dbReference type="ARBA" id="ARBA00023310"/>
    </source>
</evidence>
<dbReference type="InterPro" id="IPR023011">
    <property type="entry name" value="ATP_synth_F0_asu_AS"/>
</dbReference>
<dbReference type="GO" id="GO:0042777">
    <property type="term" value="P:proton motive force-driven plasma membrane ATP synthesis"/>
    <property type="evidence" value="ECO:0007669"/>
    <property type="project" value="TreeGrafter"/>
</dbReference>
<dbReference type="NCBIfam" id="TIGR01131">
    <property type="entry name" value="ATP_synt_6_or_A"/>
    <property type="match status" value="1"/>
</dbReference>
<dbReference type="InterPro" id="IPR045082">
    <property type="entry name" value="ATP_syn_F0_a_bact/chloroplast"/>
</dbReference>
<feature type="transmembrane region" description="Helical" evidence="11">
    <location>
        <begin position="112"/>
        <end position="132"/>
    </location>
</feature>
<evidence type="ECO:0000313" key="13">
    <source>
        <dbReference type="EMBL" id="EDM77146.1"/>
    </source>
</evidence>
<dbReference type="STRING" id="391625.PPSIR1_30726"/>
<keyword evidence="8 11" id="KW-0406">Ion transport</keyword>
<evidence type="ECO:0000256" key="1">
    <source>
        <dbReference type="ARBA" id="ARBA00004141"/>
    </source>
</evidence>
<keyword evidence="7 11" id="KW-1133">Transmembrane helix</keyword>
<keyword evidence="10 11" id="KW-0066">ATP synthesis</keyword>
<dbReference type="InterPro" id="IPR035908">
    <property type="entry name" value="F0_ATP_A_sf"/>
</dbReference>
<dbReference type="Gene3D" id="1.20.120.220">
    <property type="entry name" value="ATP synthase, F0 complex, subunit A"/>
    <property type="match status" value="1"/>
</dbReference>
<dbReference type="Proteomes" id="UP000005801">
    <property type="component" value="Unassembled WGS sequence"/>
</dbReference>
<keyword evidence="5 11" id="KW-0812">Transmembrane</keyword>
<proteinExistence type="inferred from homology"/>